<sequence>MELVHSRVQHLYTLWNDLGYYETKYTRGDCAIPSWVEEKFRPALRELDKLVLVEAKQRALLQAEVEDLEVSIEQKCHSLGHNVDLYLPRCTPMSTKSIYATYLELKSLCNSLDAELARQKKRFEEAMHTLQTLTKELFEMDKLPNPDSNDLSQSTVDFVSYAANNITLLKEIRVQEFNNAATDLHQIWKHIKFTPSDEIEQALVDQFILLDGNCLNTTNSSNSMKLNWYSPHQPPLTLSSECVEAMKQKQRRFNQILVERKQRHASLTKRISRLYKELGTLECKKKHFPVNYEESALAEMESEHGRLREILMVNLDQLIEDYKLKLTEYWEKCEINKDEQGFAMLRIMEGVDKEERADIIREELIQLEDLYNKCHPIFSAMQERRELIHKMIQFEKTASDPRRLFRSSFQLNQEEKWRKTAYPNLLKFEELLINAILEYELEENKPFVHNNQRYMDVLEREIAERPVCLTVFGFGNGTPVKARNASYSGASSIRGTCGNVNRPSSPSRSTVTPRRPTSTILRTTTRSVSRTSNIDERRSSVSSNDSGDSIHTPLQASNIDDHSYHHSSINLNNVAFEMQTPRTRFKSGSTATLPRYRNISSPPPLPSTPGRTLGSIEQKTIRKPAVATLFGDTIKVASSPTTPRAGPPRSTRKPTLLSKYQ</sequence>
<proteinExistence type="predicted"/>
<dbReference type="PANTHER" id="PTHR19321">
    <property type="entry name" value="PROTEIN REGULATOR OF CYTOKINESIS 1 PRC1-RELATED"/>
    <property type="match status" value="1"/>
</dbReference>
<keyword evidence="3" id="KW-1185">Reference proteome</keyword>
<feature type="region of interest" description="Disordered" evidence="1">
    <location>
        <begin position="496"/>
        <end position="561"/>
    </location>
</feature>
<comment type="caution">
    <text evidence="2">The sequence shown here is derived from an EMBL/GenBank/DDBJ whole genome shotgun (WGS) entry which is preliminary data.</text>
</comment>
<dbReference type="EMBL" id="JASJQH010000282">
    <property type="protein sequence ID" value="KAK9765340.1"/>
    <property type="molecule type" value="Genomic_DNA"/>
</dbReference>
<dbReference type="Proteomes" id="UP001479436">
    <property type="component" value="Unassembled WGS sequence"/>
</dbReference>
<feature type="region of interest" description="Disordered" evidence="1">
    <location>
        <begin position="634"/>
        <end position="661"/>
    </location>
</feature>
<feature type="compositionally biased region" description="Low complexity" evidence="1">
    <location>
        <begin position="502"/>
        <end position="532"/>
    </location>
</feature>
<evidence type="ECO:0000256" key="1">
    <source>
        <dbReference type="SAM" id="MobiDB-lite"/>
    </source>
</evidence>
<accession>A0ABR2WV48</accession>
<dbReference type="Pfam" id="PF03999">
    <property type="entry name" value="MAP65_ASE1"/>
    <property type="match status" value="1"/>
</dbReference>
<organism evidence="2 3">
    <name type="scientific">Basidiobolus ranarum</name>
    <dbReference type="NCBI Taxonomy" id="34480"/>
    <lineage>
        <taxon>Eukaryota</taxon>
        <taxon>Fungi</taxon>
        <taxon>Fungi incertae sedis</taxon>
        <taxon>Zoopagomycota</taxon>
        <taxon>Entomophthoromycotina</taxon>
        <taxon>Basidiobolomycetes</taxon>
        <taxon>Basidiobolales</taxon>
        <taxon>Basidiobolaceae</taxon>
        <taxon>Basidiobolus</taxon>
    </lineage>
</organism>
<feature type="region of interest" description="Disordered" evidence="1">
    <location>
        <begin position="586"/>
        <end position="613"/>
    </location>
</feature>
<dbReference type="PANTHER" id="PTHR19321:SF41">
    <property type="entry name" value="FASCETTO-RELATED"/>
    <property type="match status" value="1"/>
</dbReference>
<protein>
    <recommendedName>
        <fullName evidence="4">Protein regulator of cytokinesis 1</fullName>
    </recommendedName>
</protein>
<name>A0ABR2WV48_9FUNG</name>
<dbReference type="InterPro" id="IPR007145">
    <property type="entry name" value="MAP65_Ase1_PRC1"/>
</dbReference>
<evidence type="ECO:0000313" key="3">
    <source>
        <dbReference type="Proteomes" id="UP001479436"/>
    </source>
</evidence>
<reference evidence="2 3" key="1">
    <citation type="submission" date="2023-04" db="EMBL/GenBank/DDBJ databases">
        <title>Genome of Basidiobolus ranarum AG-B5.</title>
        <authorList>
            <person name="Stajich J.E."/>
            <person name="Carter-House D."/>
            <person name="Gryganskyi A."/>
        </authorList>
    </citation>
    <scope>NUCLEOTIDE SEQUENCE [LARGE SCALE GENOMIC DNA]</scope>
    <source>
        <strain evidence="2 3">AG-B5</strain>
    </source>
</reference>
<gene>
    <name evidence="2" type="ORF">K7432_006407</name>
</gene>
<evidence type="ECO:0008006" key="4">
    <source>
        <dbReference type="Google" id="ProtNLM"/>
    </source>
</evidence>
<dbReference type="Gene3D" id="1.20.58.1520">
    <property type="match status" value="1"/>
</dbReference>
<evidence type="ECO:0000313" key="2">
    <source>
        <dbReference type="EMBL" id="KAK9765340.1"/>
    </source>
</evidence>
<feature type="compositionally biased region" description="Low complexity" evidence="1">
    <location>
        <begin position="540"/>
        <end position="549"/>
    </location>
</feature>